<comment type="caution">
    <text evidence="2">The sequence shown here is derived from an EMBL/GenBank/DDBJ whole genome shotgun (WGS) entry which is preliminary data.</text>
</comment>
<sequence length="300" mass="34550">MSIHEINLMVQELGYKEAIFYCCLEPKTTLDKRLRNLQRDLDVLGMCKWVYKYTLIDIYCDHRHLSEIFKDTFEDFNEANSNSDSTFDDEHFTDDDEYCVDDQLLGPLSSSMSAFDNEPLSNPLAATIETDKHVNVTTTEDEQDGKENGKKRKQGNNNRSASFAAQPDPSNAGGKSNVEDLPGENMVNDELYSTYGSSEEDVEHNMVRYVDFRVDRDMRRPRFELGMKFALSEEFKKAIRNYFIWKGKPVKPYTNKNHRARAKCKPPCKWEVYASKVTSLGTNDLVIKTLNDVDENCNHA</sequence>
<evidence type="ECO:0008006" key="4">
    <source>
        <dbReference type="Google" id="ProtNLM"/>
    </source>
</evidence>
<evidence type="ECO:0000313" key="3">
    <source>
        <dbReference type="Proteomes" id="UP001630127"/>
    </source>
</evidence>
<keyword evidence="3" id="KW-1185">Reference proteome</keyword>
<gene>
    <name evidence="2" type="ORF">ACH5RR_006381</name>
</gene>
<feature type="region of interest" description="Disordered" evidence="1">
    <location>
        <begin position="138"/>
        <end position="184"/>
    </location>
</feature>
<proteinExistence type="predicted"/>
<evidence type="ECO:0000313" key="2">
    <source>
        <dbReference type="EMBL" id="KAL3532860.1"/>
    </source>
</evidence>
<accession>A0ABD3ANU3</accession>
<reference evidence="2 3" key="1">
    <citation type="submission" date="2024-11" db="EMBL/GenBank/DDBJ databases">
        <title>A near-complete genome assembly of Cinchona calisaya.</title>
        <authorList>
            <person name="Lian D.C."/>
            <person name="Zhao X.W."/>
            <person name="Wei L."/>
        </authorList>
    </citation>
    <scope>NUCLEOTIDE SEQUENCE [LARGE SCALE GENOMIC DNA]</scope>
    <source>
        <tissue evidence="2">Nenye</tissue>
    </source>
</reference>
<dbReference type="Proteomes" id="UP001630127">
    <property type="component" value="Unassembled WGS sequence"/>
</dbReference>
<protein>
    <recommendedName>
        <fullName evidence="4">Transposase MuDR plant domain-containing protein</fullName>
    </recommendedName>
</protein>
<evidence type="ECO:0000256" key="1">
    <source>
        <dbReference type="SAM" id="MobiDB-lite"/>
    </source>
</evidence>
<name>A0ABD3ANU3_9GENT</name>
<organism evidence="2 3">
    <name type="scientific">Cinchona calisaya</name>
    <dbReference type="NCBI Taxonomy" id="153742"/>
    <lineage>
        <taxon>Eukaryota</taxon>
        <taxon>Viridiplantae</taxon>
        <taxon>Streptophyta</taxon>
        <taxon>Embryophyta</taxon>
        <taxon>Tracheophyta</taxon>
        <taxon>Spermatophyta</taxon>
        <taxon>Magnoliopsida</taxon>
        <taxon>eudicotyledons</taxon>
        <taxon>Gunneridae</taxon>
        <taxon>Pentapetalae</taxon>
        <taxon>asterids</taxon>
        <taxon>lamiids</taxon>
        <taxon>Gentianales</taxon>
        <taxon>Rubiaceae</taxon>
        <taxon>Cinchonoideae</taxon>
        <taxon>Cinchoneae</taxon>
        <taxon>Cinchona</taxon>
    </lineage>
</organism>
<dbReference type="AlphaFoldDB" id="A0ABD3ANU3"/>
<dbReference type="EMBL" id="JBJUIK010000003">
    <property type="protein sequence ID" value="KAL3532860.1"/>
    <property type="molecule type" value="Genomic_DNA"/>
</dbReference>